<protein>
    <submittedName>
        <fullName evidence="1">Uncharacterized protein</fullName>
    </submittedName>
</protein>
<sequence>TVTGLTNVLTEPSLIRSEMLRMYLMVSSKDSVYMTGHTSTQTRLKNV</sequence>
<organism evidence="1">
    <name type="scientific">marine sediment metagenome</name>
    <dbReference type="NCBI Taxonomy" id="412755"/>
    <lineage>
        <taxon>unclassified sequences</taxon>
        <taxon>metagenomes</taxon>
        <taxon>ecological metagenomes</taxon>
    </lineage>
</organism>
<comment type="caution">
    <text evidence="1">The sequence shown here is derived from an EMBL/GenBank/DDBJ whole genome shotgun (WGS) entry which is preliminary data.</text>
</comment>
<dbReference type="EMBL" id="BARW01041134">
    <property type="protein sequence ID" value="GAJ22671.1"/>
    <property type="molecule type" value="Genomic_DNA"/>
</dbReference>
<dbReference type="AlphaFoldDB" id="X1VW93"/>
<reference evidence="1" key="1">
    <citation type="journal article" date="2014" name="Front. Microbiol.">
        <title>High frequency of phylogenetically diverse reductive dehalogenase-homologous genes in deep subseafloor sedimentary metagenomes.</title>
        <authorList>
            <person name="Kawai M."/>
            <person name="Futagami T."/>
            <person name="Toyoda A."/>
            <person name="Takaki Y."/>
            <person name="Nishi S."/>
            <person name="Hori S."/>
            <person name="Arai W."/>
            <person name="Tsubouchi T."/>
            <person name="Morono Y."/>
            <person name="Uchiyama I."/>
            <person name="Ito T."/>
            <person name="Fujiyama A."/>
            <person name="Inagaki F."/>
            <person name="Takami H."/>
        </authorList>
    </citation>
    <scope>NUCLEOTIDE SEQUENCE</scope>
    <source>
        <strain evidence="1">Expedition CK06-06</strain>
    </source>
</reference>
<name>X1VW93_9ZZZZ</name>
<evidence type="ECO:0000313" key="1">
    <source>
        <dbReference type="EMBL" id="GAJ22671.1"/>
    </source>
</evidence>
<proteinExistence type="predicted"/>
<gene>
    <name evidence="1" type="ORF">S12H4_61774</name>
</gene>
<feature type="non-terminal residue" evidence="1">
    <location>
        <position position="1"/>
    </location>
</feature>
<accession>X1VW93</accession>